<evidence type="ECO:0000259" key="15">
    <source>
        <dbReference type="PROSITE" id="PS50011"/>
    </source>
</evidence>
<keyword evidence="9 13" id="KW-0472">Membrane</keyword>
<accession>A0A5B7BR08</accession>
<dbReference type="GO" id="GO:0106310">
    <property type="term" value="F:protein serine kinase activity"/>
    <property type="evidence" value="ECO:0007669"/>
    <property type="project" value="RHEA"/>
</dbReference>
<feature type="transmembrane region" description="Helical" evidence="13">
    <location>
        <begin position="104"/>
        <end position="128"/>
    </location>
</feature>
<dbReference type="PROSITE" id="PS00107">
    <property type="entry name" value="PROTEIN_KINASE_ATP"/>
    <property type="match status" value="1"/>
</dbReference>
<dbReference type="PANTHER" id="PTHR47982:SF9">
    <property type="entry name" value="NON-SPECIFIC SERINE_THREONINE PROTEIN KINASE"/>
    <property type="match status" value="1"/>
</dbReference>
<keyword evidence="16" id="KW-0418">Kinase</keyword>
<keyword evidence="6 12" id="KW-0547">Nucleotide-binding</keyword>
<evidence type="ECO:0000256" key="3">
    <source>
        <dbReference type="ARBA" id="ARBA00022527"/>
    </source>
</evidence>
<evidence type="ECO:0000256" key="2">
    <source>
        <dbReference type="ARBA" id="ARBA00012513"/>
    </source>
</evidence>
<dbReference type="EC" id="2.7.11.1" evidence="2"/>
<reference evidence="16" key="1">
    <citation type="submission" date="2019-08" db="EMBL/GenBank/DDBJ databases">
        <title>Reference gene set and small RNA set construction with multiple tissues from Davidia involucrata Baill.</title>
        <authorList>
            <person name="Yang H."/>
            <person name="Zhou C."/>
            <person name="Li G."/>
            <person name="Wang J."/>
            <person name="Gao P."/>
            <person name="Wang M."/>
            <person name="Wang R."/>
            <person name="Zhao Y."/>
        </authorList>
    </citation>
    <scope>NUCLEOTIDE SEQUENCE</scope>
    <source>
        <tissue evidence="16">Mixed with DoveR01_LX</tissue>
    </source>
</reference>
<evidence type="ECO:0000256" key="11">
    <source>
        <dbReference type="ARBA" id="ARBA00048679"/>
    </source>
</evidence>
<dbReference type="SUPFAM" id="SSF56112">
    <property type="entry name" value="Protein kinase-like (PK-like)"/>
    <property type="match status" value="1"/>
</dbReference>
<dbReference type="EMBL" id="GHES01039927">
    <property type="protein sequence ID" value="MPA70486.1"/>
    <property type="molecule type" value="Transcribed_RNA"/>
</dbReference>
<dbReference type="GO" id="GO:0005524">
    <property type="term" value="F:ATP binding"/>
    <property type="evidence" value="ECO:0007669"/>
    <property type="project" value="UniProtKB-UniRule"/>
</dbReference>
<dbReference type="Gene3D" id="1.10.510.10">
    <property type="entry name" value="Transferase(Phosphotransferase) domain 1"/>
    <property type="match status" value="1"/>
</dbReference>
<keyword evidence="5 13" id="KW-0812">Transmembrane</keyword>
<evidence type="ECO:0000256" key="8">
    <source>
        <dbReference type="ARBA" id="ARBA00022989"/>
    </source>
</evidence>
<evidence type="ECO:0000256" key="9">
    <source>
        <dbReference type="ARBA" id="ARBA00023136"/>
    </source>
</evidence>
<dbReference type="Gene3D" id="3.30.200.20">
    <property type="entry name" value="Phosphorylase Kinase, domain 1"/>
    <property type="match status" value="1"/>
</dbReference>
<evidence type="ECO:0000256" key="13">
    <source>
        <dbReference type="SAM" id="Phobius"/>
    </source>
</evidence>
<evidence type="ECO:0000313" key="16">
    <source>
        <dbReference type="EMBL" id="MPA70486.1"/>
    </source>
</evidence>
<evidence type="ECO:0000256" key="10">
    <source>
        <dbReference type="ARBA" id="ARBA00047899"/>
    </source>
</evidence>
<feature type="domain" description="Protein kinase" evidence="15">
    <location>
        <begin position="187"/>
        <end position="451"/>
    </location>
</feature>
<evidence type="ECO:0000256" key="12">
    <source>
        <dbReference type="PROSITE-ProRule" id="PRU10141"/>
    </source>
</evidence>
<keyword evidence="8 13" id="KW-1133">Transmembrane helix</keyword>
<keyword evidence="7 12" id="KW-0067">ATP-binding</keyword>
<evidence type="ECO:0000256" key="5">
    <source>
        <dbReference type="ARBA" id="ARBA00022692"/>
    </source>
</evidence>
<dbReference type="InterPro" id="IPR011009">
    <property type="entry name" value="Kinase-like_dom_sf"/>
</dbReference>
<dbReference type="AlphaFoldDB" id="A0A5B7BR08"/>
<evidence type="ECO:0000256" key="7">
    <source>
        <dbReference type="ARBA" id="ARBA00022840"/>
    </source>
</evidence>
<dbReference type="GO" id="GO:0005886">
    <property type="term" value="C:plasma membrane"/>
    <property type="evidence" value="ECO:0007669"/>
    <property type="project" value="UniProtKB-SubCell"/>
</dbReference>
<proteinExistence type="predicted"/>
<dbReference type="PROSITE" id="PS50011">
    <property type="entry name" value="PROTEIN_KINASE_DOM"/>
    <property type="match status" value="1"/>
</dbReference>
<dbReference type="Pfam" id="PF07714">
    <property type="entry name" value="PK_Tyr_Ser-Thr"/>
    <property type="match status" value="1"/>
</dbReference>
<feature type="chain" id="PRO_5022747777" description="non-specific serine/threonine protein kinase" evidence="14">
    <location>
        <begin position="24"/>
        <end position="478"/>
    </location>
</feature>
<keyword evidence="4 16" id="KW-0808">Transferase</keyword>
<evidence type="ECO:0000256" key="14">
    <source>
        <dbReference type="SAM" id="SignalP"/>
    </source>
</evidence>
<dbReference type="InterPro" id="IPR000719">
    <property type="entry name" value="Prot_kinase_dom"/>
</dbReference>
<evidence type="ECO:0000256" key="1">
    <source>
        <dbReference type="ARBA" id="ARBA00004162"/>
    </source>
</evidence>
<comment type="subcellular location">
    <subcellularLocation>
        <location evidence="1">Cell membrane</location>
        <topology evidence="1">Single-pass membrane protein</topology>
    </subcellularLocation>
</comment>
<evidence type="ECO:0000256" key="6">
    <source>
        <dbReference type="ARBA" id="ARBA00022741"/>
    </source>
</evidence>
<keyword evidence="3" id="KW-0723">Serine/threonine-protein kinase</keyword>
<comment type="catalytic activity">
    <reaction evidence="10">
        <text>L-threonyl-[protein] + ATP = O-phospho-L-threonyl-[protein] + ADP + H(+)</text>
        <dbReference type="Rhea" id="RHEA:46608"/>
        <dbReference type="Rhea" id="RHEA-COMP:11060"/>
        <dbReference type="Rhea" id="RHEA-COMP:11605"/>
        <dbReference type="ChEBI" id="CHEBI:15378"/>
        <dbReference type="ChEBI" id="CHEBI:30013"/>
        <dbReference type="ChEBI" id="CHEBI:30616"/>
        <dbReference type="ChEBI" id="CHEBI:61977"/>
        <dbReference type="ChEBI" id="CHEBI:456216"/>
        <dbReference type="EC" id="2.7.11.1"/>
    </reaction>
</comment>
<dbReference type="InterPro" id="IPR017441">
    <property type="entry name" value="Protein_kinase_ATP_BS"/>
</dbReference>
<sequence>MRLFWWQQLPLLVLIQLLEPCRLSHKLHAEALLAFKSSVGSSRQLISKVRTQQACAHCGKLRDLGVVSLSRKTRISANVDGNAGVPTLTPVQAADVKKPSKQKVAAIVGGVGAALLVVITGMLVYFCLMRLKKFIRRASDTASSLASPPVEWERDNTSPHAAALSPYDAQNLRKLTILELEHATGNFNQSNIIGEGTFGLVYKGLLDDGSIVVIKRHLHDPIQYFVNEVKHIAHVHHTHLVKLIGYCEENHQQLLVYDHLSNGNIGNHLYDIEGLPTGKLEMRQRLLIALGAAKGLEHLHSLVPPVLHRHFRTRNVLVDGNFTAKVSDFGLSKFLADGNHAGSSSAFDCFLDPELRSLKDFSERNDVYSFGVFLLELISGCEAHGRNQLDMQENLVAQAKATHDLNNFVDKTVRDHTMNAVKQMMELALLCVDTGIRRPAMKNVVQVLERIQETEIGHLRSELSEEIGIVTLGSDLFK</sequence>
<comment type="catalytic activity">
    <reaction evidence="11">
        <text>L-seryl-[protein] + ATP = O-phospho-L-seryl-[protein] + ADP + H(+)</text>
        <dbReference type="Rhea" id="RHEA:17989"/>
        <dbReference type="Rhea" id="RHEA-COMP:9863"/>
        <dbReference type="Rhea" id="RHEA-COMP:11604"/>
        <dbReference type="ChEBI" id="CHEBI:15378"/>
        <dbReference type="ChEBI" id="CHEBI:29999"/>
        <dbReference type="ChEBI" id="CHEBI:30616"/>
        <dbReference type="ChEBI" id="CHEBI:83421"/>
        <dbReference type="ChEBI" id="CHEBI:456216"/>
        <dbReference type="EC" id="2.7.11.1"/>
    </reaction>
</comment>
<feature type="binding site" evidence="12">
    <location>
        <position position="215"/>
    </location>
    <ligand>
        <name>ATP</name>
        <dbReference type="ChEBI" id="CHEBI:30616"/>
    </ligand>
</feature>
<dbReference type="InterPro" id="IPR001245">
    <property type="entry name" value="Ser-Thr/Tyr_kinase_cat_dom"/>
</dbReference>
<dbReference type="InterPro" id="IPR047117">
    <property type="entry name" value="PERK1-13-like"/>
</dbReference>
<evidence type="ECO:0000256" key="4">
    <source>
        <dbReference type="ARBA" id="ARBA00022679"/>
    </source>
</evidence>
<gene>
    <name evidence="16" type="ORF">Din_039927</name>
</gene>
<keyword evidence="14" id="KW-0732">Signal</keyword>
<organism evidence="16">
    <name type="scientific">Davidia involucrata</name>
    <name type="common">Dove tree</name>
    <dbReference type="NCBI Taxonomy" id="16924"/>
    <lineage>
        <taxon>Eukaryota</taxon>
        <taxon>Viridiplantae</taxon>
        <taxon>Streptophyta</taxon>
        <taxon>Embryophyta</taxon>
        <taxon>Tracheophyta</taxon>
        <taxon>Spermatophyta</taxon>
        <taxon>Magnoliopsida</taxon>
        <taxon>eudicotyledons</taxon>
        <taxon>Gunneridae</taxon>
        <taxon>Pentapetalae</taxon>
        <taxon>asterids</taxon>
        <taxon>Cornales</taxon>
        <taxon>Nyssaceae</taxon>
        <taxon>Davidia</taxon>
    </lineage>
</organism>
<dbReference type="GO" id="GO:0004674">
    <property type="term" value="F:protein serine/threonine kinase activity"/>
    <property type="evidence" value="ECO:0007669"/>
    <property type="project" value="UniProtKB-KW"/>
</dbReference>
<protein>
    <recommendedName>
        <fullName evidence="2">non-specific serine/threonine protein kinase</fullName>
        <ecNumber evidence="2">2.7.11.1</ecNumber>
    </recommendedName>
</protein>
<dbReference type="FunFam" id="3.30.200.20:FF:000415">
    <property type="entry name" value="receptor-like serine/threonine-protein kinase NCRK"/>
    <property type="match status" value="1"/>
</dbReference>
<feature type="signal peptide" evidence="14">
    <location>
        <begin position="1"/>
        <end position="23"/>
    </location>
</feature>
<dbReference type="PANTHER" id="PTHR47982">
    <property type="entry name" value="PROLINE-RICH RECEPTOR-LIKE PROTEIN KINASE PERK4"/>
    <property type="match status" value="1"/>
</dbReference>
<name>A0A5B7BR08_DAVIN</name>